<dbReference type="InterPro" id="IPR006578">
    <property type="entry name" value="MADF-dom"/>
</dbReference>
<feature type="region of interest" description="Disordered" evidence="2">
    <location>
        <begin position="401"/>
        <end position="452"/>
    </location>
</feature>
<reference evidence="5 6" key="1">
    <citation type="submission" date="2020-04" db="EMBL/GenBank/DDBJ databases">
        <authorList>
            <person name="Laetsch R D."/>
            <person name="Stevens L."/>
            <person name="Kumar S."/>
            <person name="Blaxter L. M."/>
        </authorList>
    </citation>
    <scope>NUCLEOTIDE SEQUENCE [LARGE SCALE GENOMIC DNA]</scope>
</reference>
<dbReference type="InterPro" id="IPR039353">
    <property type="entry name" value="TF_Adf1"/>
</dbReference>
<dbReference type="PROSITE" id="PS51029">
    <property type="entry name" value="MADF"/>
    <property type="match status" value="1"/>
</dbReference>
<dbReference type="GO" id="GO:0003677">
    <property type="term" value="F:DNA binding"/>
    <property type="evidence" value="ECO:0007669"/>
    <property type="project" value="InterPro"/>
</dbReference>
<dbReference type="GO" id="GO:0005667">
    <property type="term" value="C:transcription regulator complex"/>
    <property type="evidence" value="ECO:0007669"/>
    <property type="project" value="TreeGrafter"/>
</dbReference>
<dbReference type="EMBL" id="CADEPM010000004">
    <property type="protein sequence ID" value="CAB3403853.1"/>
    <property type="molecule type" value="Genomic_DNA"/>
</dbReference>
<feature type="compositionally biased region" description="Basic and acidic residues" evidence="2">
    <location>
        <begin position="232"/>
        <end position="252"/>
    </location>
</feature>
<protein>
    <recommendedName>
        <fullName evidence="7">MADF domain-containing protein</fullName>
    </recommendedName>
</protein>
<dbReference type="PROSITE" id="PS51031">
    <property type="entry name" value="BESS"/>
    <property type="match status" value="1"/>
</dbReference>
<evidence type="ECO:0000259" key="4">
    <source>
        <dbReference type="PROSITE" id="PS51031"/>
    </source>
</evidence>
<keyword evidence="6" id="KW-1185">Reference proteome</keyword>
<feature type="domain" description="BESS" evidence="4">
    <location>
        <begin position="368"/>
        <end position="407"/>
    </location>
</feature>
<evidence type="ECO:0008006" key="7">
    <source>
        <dbReference type="Google" id="ProtNLM"/>
    </source>
</evidence>
<feature type="compositionally biased region" description="Acidic residues" evidence="2">
    <location>
        <begin position="423"/>
        <end position="439"/>
    </location>
</feature>
<dbReference type="Pfam" id="PF10545">
    <property type="entry name" value="MADF_DNA_bdg"/>
    <property type="match status" value="1"/>
</dbReference>
<feature type="compositionally biased region" description="Basic and acidic residues" evidence="2">
    <location>
        <begin position="192"/>
        <end position="203"/>
    </location>
</feature>
<comment type="caution">
    <text evidence="5">The sequence shown here is derived from an EMBL/GenBank/DDBJ whole genome shotgun (WGS) entry which is preliminary data.</text>
</comment>
<evidence type="ECO:0000256" key="1">
    <source>
        <dbReference type="PROSITE-ProRule" id="PRU00371"/>
    </source>
</evidence>
<evidence type="ECO:0000256" key="2">
    <source>
        <dbReference type="SAM" id="MobiDB-lite"/>
    </source>
</evidence>
<feature type="region of interest" description="Disordered" evidence="2">
    <location>
        <begin position="186"/>
        <end position="253"/>
    </location>
</feature>
<dbReference type="InterPro" id="IPR004210">
    <property type="entry name" value="BESS_motif"/>
</dbReference>
<dbReference type="GO" id="GO:0005634">
    <property type="term" value="C:nucleus"/>
    <property type="evidence" value="ECO:0007669"/>
    <property type="project" value="UniProtKB-SubCell"/>
</dbReference>
<dbReference type="OrthoDB" id="5984255at2759"/>
<organism evidence="5 6">
    <name type="scientific">Caenorhabditis bovis</name>
    <dbReference type="NCBI Taxonomy" id="2654633"/>
    <lineage>
        <taxon>Eukaryota</taxon>
        <taxon>Metazoa</taxon>
        <taxon>Ecdysozoa</taxon>
        <taxon>Nematoda</taxon>
        <taxon>Chromadorea</taxon>
        <taxon>Rhabditida</taxon>
        <taxon>Rhabditina</taxon>
        <taxon>Rhabditomorpha</taxon>
        <taxon>Rhabditoidea</taxon>
        <taxon>Rhabditidae</taxon>
        <taxon>Peloderinae</taxon>
        <taxon>Caenorhabditis</taxon>
    </lineage>
</organism>
<proteinExistence type="predicted"/>
<evidence type="ECO:0000313" key="6">
    <source>
        <dbReference type="Proteomes" id="UP000494206"/>
    </source>
</evidence>
<gene>
    <name evidence="5" type="ORF">CBOVIS_LOCUS6264</name>
</gene>
<dbReference type="PANTHER" id="PTHR12243:SF60">
    <property type="entry name" value="SI:CH211-15D5.12-RELATED"/>
    <property type="match status" value="1"/>
</dbReference>
<keyword evidence="1" id="KW-0539">Nucleus</keyword>
<comment type="subcellular location">
    <subcellularLocation>
        <location evidence="1">Nucleus</location>
    </subcellularLocation>
</comment>
<accession>A0A8S1ERM6</accession>
<dbReference type="SMART" id="SM00595">
    <property type="entry name" value="MADF"/>
    <property type="match status" value="1"/>
</dbReference>
<sequence>MSFQPAFNARLIAEVQKHPCLYNHSRRGSGDSLDRQRLWESIAKNIDGNCTAEFAKKRWLQLRDRYRKELKLAIKNNFVQPVRWCYFSQLSWLHPYLKDNIVIGVDDVKTKHELCESPTFNWFDLSNLSAVKDEMEEGEEESSMESSVLDRLLAAQRVHSISPDCDDSDPALESSVLDRLIASHRMNSNSPEFDKSGTHSPDNDDRDIDSSPMPRETGSGDGATVTQPDVIVKPKNEDSEESKVKTEAEDGKTSLSMVLDSIPKPAANPSVEALIAANNARFAQHLAAHFSGLPQAAINASKRSETAATPQNFCNESQTTSSIVNTHPYKNFAYKEHYRMKQHNRQNAEQLMKANLQNVGKAAIAWLNDEDLLYSRIIGLKLKKMDPKKRKKVRSQIMMLLEDSDEGEHDDSCSSHTQSARDNDEDCPIEPMDSTENEPEINASAAAPPTEA</sequence>
<feature type="domain" description="MADF" evidence="3">
    <location>
        <begin position="10"/>
        <end position="98"/>
    </location>
</feature>
<name>A0A8S1ERM6_9PELO</name>
<dbReference type="PANTHER" id="PTHR12243">
    <property type="entry name" value="MADF DOMAIN TRANSCRIPTION FACTOR"/>
    <property type="match status" value="1"/>
</dbReference>
<evidence type="ECO:0000259" key="3">
    <source>
        <dbReference type="PROSITE" id="PS51029"/>
    </source>
</evidence>
<dbReference type="Proteomes" id="UP000494206">
    <property type="component" value="Unassembled WGS sequence"/>
</dbReference>
<dbReference type="AlphaFoldDB" id="A0A8S1ERM6"/>
<evidence type="ECO:0000313" key="5">
    <source>
        <dbReference type="EMBL" id="CAB3403853.1"/>
    </source>
</evidence>
<dbReference type="GO" id="GO:0006357">
    <property type="term" value="P:regulation of transcription by RNA polymerase II"/>
    <property type="evidence" value="ECO:0007669"/>
    <property type="project" value="TreeGrafter"/>
</dbReference>